<accession>A0A7W9MYY7</accession>
<feature type="chain" id="PRO_5039369127" evidence="1">
    <location>
        <begin position="22"/>
        <end position="421"/>
    </location>
</feature>
<dbReference type="GO" id="GO:0046677">
    <property type="term" value="P:response to antibiotic"/>
    <property type="evidence" value="ECO:0007669"/>
    <property type="project" value="InterPro"/>
</dbReference>
<sequence length="421" mass="47736">MHRRTFLTVLGATALAPAVPAAATKPTLHDWIARHATPLRTTRPGAPLDDLRHLERPLAGARIVALGEASHDTAEITRLKHRTLRHLIERQGFRAIAWEDDWSLGTLLNQYILTGRGDLRALMGQMSEAWRSEEVRDVFEYLRAYNAKHRDKVRFAGVEYFSTRHLAYDAVDAYVAQHAPHRLAELRALLKPIYPHLTDMGAYVYWYWKEVADKAPYLQKSKAVHALLRGLRHHGRSYAVALHHARQIASFYEAFSLDDNFAYRDARAAENLRWWHEFTGEKVVYWAAAAHTANAPDLSVSNPSGPGFAFPSAGSHLRRQYGDRYRTIGFTFDHGTMHGPVDMPPPRTTWFEHPLGQIRHSHYTLDLQRPGSSAARAWLDAPLRTRGFPHLGPASEMTGGTLAQWHDVLIHTQLVTPIHPL</sequence>
<dbReference type="EMBL" id="JACHMY010000001">
    <property type="protein sequence ID" value="MBB5840663.1"/>
    <property type="molecule type" value="Genomic_DNA"/>
</dbReference>
<dbReference type="RefSeq" id="WP_184803182.1">
    <property type="nucleotide sequence ID" value="NZ_JACHMY010000001.1"/>
</dbReference>
<dbReference type="EC" id="3.1.1.-" evidence="2"/>
<dbReference type="PANTHER" id="PTHR31299:SF0">
    <property type="entry name" value="ESTERASE, PUTATIVE (AFU_ORTHOLOGUE AFUA_1G05850)-RELATED"/>
    <property type="match status" value="1"/>
</dbReference>
<dbReference type="Gene3D" id="1.20.1440.30">
    <property type="entry name" value="Biosynthetic Protein domain"/>
    <property type="match status" value="1"/>
</dbReference>
<protein>
    <submittedName>
        <fullName evidence="2">Erythromycin esterase</fullName>
        <ecNumber evidence="2">3.1.1.-</ecNumber>
    </submittedName>
</protein>
<feature type="signal peptide" evidence="1">
    <location>
        <begin position="1"/>
        <end position="21"/>
    </location>
</feature>
<gene>
    <name evidence="2" type="ORF">HDA39_007397</name>
</gene>
<keyword evidence="3" id="KW-1185">Reference proteome</keyword>
<comment type="caution">
    <text evidence="2">The sequence shown here is derived from an EMBL/GenBank/DDBJ whole genome shotgun (WGS) entry which is preliminary data.</text>
</comment>
<organism evidence="2 3">
    <name type="scientific">Kribbella italica</name>
    <dbReference type="NCBI Taxonomy" id="1540520"/>
    <lineage>
        <taxon>Bacteria</taxon>
        <taxon>Bacillati</taxon>
        <taxon>Actinomycetota</taxon>
        <taxon>Actinomycetes</taxon>
        <taxon>Propionibacteriales</taxon>
        <taxon>Kribbellaceae</taxon>
        <taxon>Kribbella</taxon>
    </lineage>
</organism>
<dbReference type="CDD" id="cd14728">
    <property type="entry name" value="Ere-like"/>
    <property type="match status" value="1"/>
</dbReference>
<keyword evidence="1" id="KW-0732">Signal</keyword>
<evidence type="ECO:0000313" key="3">
    <source>
        <dbReference type="Proteomes" id="UP000549971"/>
    </source>
</evidence>
<dbReference type="Pfam" id="PF05139">
    <property type="entry name" value="Erythro_esteras"/>
    <property type="match status" value="1"/>
</dbReference>
<dbReference type="PANTHER" id="PTHR31299">
    <property type="entry name" value="ESTERASE, PUTATIVE (AFU_ORTHOLOGUE AFUA_1G05850)-RELATED"/>
    <property type="match status" value="1"/>
</dbReference>
<dbReference type="InterPro" id="IPR007815">
    <property type="entry name" value="Emycin_Estase"/>
</dbReference>
<name>A0A7W9MYY7_9ACTN</name>
<dbReference type="Gene3D" id="3.40.1660.10">
    <property type="entry name" value="EreA-like (biosynthetic domain)"/>
    <property type="match status" value="1"/>
</dbReference>
<dbReference type="PIRSF" id="PIRSF036794">
    <property type="entry name" value="UCP_erythr_ester"/>
    <property type="match status" value="1"/>
</dbReference>
<dbReference type="Gene3D" id="3.30.1870.10">
    <property type="entry name" value="EreA-like, domain 2"/>
    <property type="match status" value="1"/>
</dbReference>
<dbReference type="AlphaFoldDB" id="A0A7W9MYY7"/>
<proteinExistence type="predicted"/>
<evidence type="ECO:0000256" key="1">
    <source>
        <dbReference type="SAM" id="SignalP"/>
    </source>
</evidence>
<reference evidence="2 3" key="1">
    <citation type="submission" date="2020-08" db="EMBL/GenBank/DDBJ databases">
        <title>Sequencing the genomes of 1000 actinobacteria strains.</title>
        <authorList>
            <person name="Klenk H.-P."/>
        </authorList>
    </citation>
    <scope>NUCLEOTIDE SEQUENCE [LARGE SCALE GENOMIC DNA]</scope>
    <source>
        <strain evidence="2 3">DSM 28967</strain>
    </source>
</reference>
<dbReference type="SUPFAM" id="SSF159501">
    <property type="entry name" value="EreA/ChaN-like"/>
    <property type="match status" value="1"/>
</dbReference>
<evidence type="ECO:0000313" key="2">
    <source>
        <dbReference type="EMBL" id="MBB5840663.1"/>
    </source>
</evidence>
<dbReference type="Proteomes" id="UP000549971">
    <property type="component" value="Unassembled WGS sequence"/>
</dbReference>
<dbReference type="InterPro" id="IPR014622">
    <property type="entry name" value="UCP036794_erythomycin"/>
</dbReference>
<dbReference type="InterPro" id="IPR052036">
    <property type="entry name" value="Hydrolase/PRTase-associated"/>
</dbReference>
<keyword evidence="2" id="KW-0378">Hydrolase</keyword>
<dbReference type="GO" id="GO:0016787">
    <property type="term" value="F:hydrolase activity"/>
    <property type="evidence" value="ECO:0007669"/>
    <property type="project" value="UniProtKB-KW"/>
</dbReference>